<dbReference type="SUPFAM" id="SSF55166">
    <property type="entry name" value="Hedgehog/DD-peptidase"/>
    <property type="match status" value="1"/>
</dbReference>
<keyword evidence="5" id="KW-1185">Reference proteome</keyword>
<dbReference type="RefSeq" id="WP_192140305.1">
    <property type="nucleotide sequence ID" value="NZ_JACYXZ010000001.1"/>
</dbReference>
<dbReference type="Gene3D" id="3.60.21.10">
    <property type="match status" value="1"/>
</dbReference>
<feature type="signal peptide" evidence="2">
    <location>
        <begin position="1"/>
        <end position="23"/>
    </location>
</feature>
<organism evidence="4 5">
    <name type="scientific">Nocardioides donggukensis</name>
    <dbReference type="NCBI Taxonomy" id="2774019"/>
    <lineage>
        <taxon>Bacteria</taxon>
        <taxon>Bacillati</taxon>
        <taxon>Actinomycetota</taxon>
        <taxon>Actinomycetes</taxon>
        <taxon>Propionibacteriales</taxon>
        <taxon>Nocardioidaceae</taxon>
        <taxon>Nocardioides</taxon>
    </lineage>
</organism>
<dbReference type="PROSITE" id="PS51257">
    <property type="entry name" value="PROKAR_LIPOPROTEIN"/>
    <property type="match status" value="1"/>
</dbReference>
<protein>
    <submittedName>
        <fullName evidence="4">CapA family protein</fullName>
    </submittedName>
</protein>
<dbReference type="Proteomes" id="UP000616839">
    <property type="component" value="Unassembled WGS sequence"/>
</dbReference>
<accession>A0A927Q1A7</accession>
<dbReference type="SUPFAM" id="SSF56300">
    <property type="entry name" value="Metallo-dependent phosphatases"/>
    <property type="match status" value="1"/>
</dbReference>
<dbReference type="InterPro" id="IPR052169">
    <property type="entry name" value="CW_Biosynth-Accessory"/>
</dbReference>
<sequence length="569" mass="60637">MLQTRRATAGVALCAALAGAACAGSSGPPGAGVAGAPAVLTGASDQPPPAGGAVTLAFAGDVHFELHLARLLADPGAGLGPIDRVLAGADVTVVNLESAVTTRGSPARKGLEVPKERYHFRTSPAALDLLAAAGVDAVSMANNHGADYGLRGVRDTLRAESGSPVAVIGIGRNRREAFAPYRTTVRGTEIAVVAADASTREGASTLWGATDHEPGTAAARRPRPRVLLNQVRRLARTADVVVVHLHWGREYDACPTPLQRTMARALTRAGADVIVGSHAHRLLGSGWLPGGSYVNYGLGNFVWYHDRAPRTGVLRLRVVDGRVVQDRWVPALIRPDGTPERLTGAAARRARAQHRASRTCAEVAAAPGQEAARFESSIRRIGPALRQRMRSSHGARCPLDHEDLRHLRVSHVGFDGRVQTGELVVAARQAKAVVDVFRTLFRAGYPIRRMRLVSEYGGRDARSMAANNTSAYNCRRVAGTRRWSDHAYGLAIDINPVQNPYLRDGAPVAPPAGRRFAGAGRSETADPGWGVIHAGDPVTRAFAAVGWQWGGRWAEPDYQHFYAPRGARR</sequence>
<dbReference type="Pfam" id="PF13539">
    <property type="entry name" value="Peptidase_M15_4"/>
    <property type="match status" value="1"/>
</dbReference>
<feature type="domain" description="Capsule synthesis protein CapA" evidence="3">
    <location>
        <begin position="55"/>
        <end position="305"/>
    </location>
</feature>
<dbReference type="InterPro" id="IPR039561">
    <property type="entry name" value="Peptidase_M15C"/>
</dbReference>
<dbReference type="InterPro" id="IPR009045">
    <property type="entry name" value="Zn_M74/Hedgehog-like"/>
</dbReference>
<dbReference type="Pfam" id="PF09587">
    <property type="entry name" value="PGA_cap"/>
    <property type="match status" value="1"/>
</dbReference>
<dbReference type="Gene3D" id="3.30.1380.10">
    <property type="match status" value="1"/>
</dbReference>
<comment type="caution">
    <text evidence="4">The sequence shown here is derived from an EMBL/GenBank/DDBJ whole genome shotgun (WGS) entry which is preliminary data.</text>
</comment>
<gene>
    <name evidence="4" type="ORF">IE331_02890</name>
</gene>
<reference evidence="4" key="1">
    <citation type="submission" date="2020-09" db="EMBL/GenBank/DDBJ databases">
        <title>Nocardioides sp. strain MJB4 16S ribosomal RNA gene Genome sequencing and assembly.</title>
        <authorList>
            <person name="Kim I."/>
        </authorList>
    </citation>
    <scope>NUCLEOTIDE SEQUENCE</scope>
    <source>
        <strain evidence="4">MJB4</strain>
    </source>
</reference>
<dbReference type="PANTHER" id="PTHR33393">
    <property type="entry name" value="POLYGLUTAMINE SYNTHESIS ACCESSORY PROTEIN RV0574C-RELATED"/>
    <property type="match status" value="1"/>
</dbReference>
<feature type="chain" id="PRO_5037851994" evidence="2">
    <location>
        <begin position="24"/>
        <end position="569"/>
    </location>
</feature>
<evidence type="ECO:0000256" key="2">
    <source>
        <dbReference type="SAM" id="SignalP"/>
    </source>
</evidence>
<name>A0A927Q1A7_9ACTN</name>
<dbReference type="InterPro" id="IPR029052">
    <property type="entry name" value="Metallo-depent_PP-like"/>
</dbReference>
<evidence type="ECO:0000259" key="3">
    <source>
        <dbReference type="SMART" id="SM00854"/>
    </source>
</evidence>
<evidence type="ECO:0000256" key="1">
    <source>
        <dbReference type="ARBA" id="ARBA00005662"/>
    </source>
</evidence>
<dbReference type="InterPro" id="IPR019079">
    <property type="entry name" value="Capsule_synth_CapA"/>
</dbReference>
<dbReference type="AlphaFoldDB" id="A0A927Q1A7"/>
<evidence type="ECO:0000313" key="5">
    <source>
        <dbReference type="Proteomes" id="UP000616839"/>
    </source>
</evidence>
<dbReference type="GO" id="GO:0008233">
    <property type="term" value="F:peptidase activity"/>
    <property type="evidence" value="ECO:0007669"/>
    <property type="project" value="InterPro"/>
</dbReference>
<comment type="similarity">
    <text evidence="1">Belongs to the CapA family.</text>
</comment>
<evidence type="ECO:0000313" key="4">
    <source>
        <dbReference type="EMBL" id="MBD8868561.1"/>
    </source>
</evidence>
<keyword evidence="2" id="KW-0732">Signal</keyword>
<dbReference type="SMART" id="SM00854">
    <property type="entry name" value="PGA_cap"/>
    <property type="match status" value="1"/>
</dbReference>
<dbReference type="PANTHER" id="PTHR33393:SF13">
    <property type="entry name" value="PGA BIOSYNTHESIS PROTEIN CAPA"/>
    <property type="match status" value="1"/>
</dbReference>
<proteinExistence type="inferred from homology"/>
<dbReference type="EMBL" id="JACYXZ010000001">
    <property type="protein sequence ID" value="MBD8868561.1"/>
    <property type="molecule type" value="Genomic_DNA"/>
</dbReference>
<dbReference type="CDD" id="cd07381">
    <property type="entry name" value="MPP_CapA"/>
    <property type="match status" value="1"/>
</dbReference>